<comment type="caution">
    <text evidence="3">The sequence shown here is derived from an EMBL/GenBank/DDBJ whole genome shotgun (WGS) entry which is preliminary data.</text>
</comment>
<dbReference type="AlphaFoldDB" id="A0A941F481"/>
<dbReference type="InterPro" id="IPR003790">
    <property type="entry name" value="GHL10"/>
</dbReference>
<sequence length="508" mass="57976">MPLYTNNATKLSLIIVLYVIAPCLLLGQEPSLVPKNEMRGVWVATVANIDWPSQPGLKVKEQKAEALQIIKHCKQLGLNAIFLQVRPASDVLYKSAYEPWSKVLTGEAGKSPKYDPLRYWIEHAHAHGLELHAWINPYRASMNMPDELPAKHPYHDTPEMFVEYGNKLYFNPGHPGANKHINKVVEELVENYAIDGVHMDDYFYPYPVSGQVFPDSMYYQRYGQMQFDDIADWRRENVNQTIQSIQATIQSTKPWVQFGISPFGVWRNKADDPLGSDTKAGTTNYDGLYADVLKWMQNGWIDYVVPQLYWGTSHPVANYLVLVNWWNENSYDLPVYIGHGIYKIGSDKADWQDVKQLPSQLGFVRSSSNLNGSVFFSYKHLKRDLLGLQDSLINTFYRNKALAIYDANSQSAALAGDVEKLKATRRKIKWKSTNDDNAAPEKYIIYRYQAFDAFSPDDARFVLDVVYDNKYRIPKRANGFARQYIVRVAALGAGNTEGTLSEPLVVEF</sequence>
<evidence type="ECO:0000259" key="2">
    <source>
        <dbReference type="Pfam" id="PF02638"/>
    </source>
</evidence>
<evidence type="ECO:0000256" key="1">
    <source>
        <dbReference type="ARBA" id="ARBA00022729"/>
    </source>
</evidence>
<dbReference type="Gene3D" id="3.20.20.80">
    <property type="entry name" value="Glycosidases"/>
    <property type="match status" value="1"/>
</dbReference>
<dbReference type="EMBL" id="JAGTAR010000011">
    <property type="protein sequence ID" value="MBR8535658.1"/>
    <property type="molecule type" value="Genomic_DNA"/>
</dbReference>
<reference evidence="3" key="1">
    <citation type="journal article" date="2018" name="Int. J. Syst. Evol. Microbiol.">
        <title>Carboxylicivirga sediminis sp. nov., isolated from coastal sediment.</title>
        <authorList>
            <person name="Wang F.Q."/>
            <person name="Ren L.H."/>
            <person name="Zou R.J."/>
            <person name="Sun Y.Z."/>
            <person name="Liu X.J."/>
            <person name="Jiang F."/>
            <person name="Liu L.J."/>
        </authorList>
    </citation>
    <scope>NUCLEOTIDE SEQUENCE</scope>
    <source>
        <strain evidence="3">JR1</strain>
    </source>
</reference>
<dbReference type="PANTHER" id="PTHR43405:SF1">
    <property type="entry name" value="GLYCOSYL HYDROLASE DIGH"/>
    <property type="match status" value="1"/>
</dbReference>
<evidence type="ECO:0000313" key="3">
    <source>
        <dbReference type="EMBL" id="MBR8535658.1"/>
    </source>
</evidence>
<feature type="domain" description="Glycosyl hydrolase-like 10" evidence="2">
    <location>
        <begin position="37"/>
        <end position="347"/>
    </location>
</feature>
<accession>A0A941F481</accession>
<dbReference type="InterPro" id="IPR052177">
    <property type="entry name" value="Divisome_Glycosyl_Hydrolase"/>
</dbReference>
<dbReference type="PANTHER" id="PTHR43405">
    <property type="entry name" value="GLYCOSYL HYDROLASE DIGH"/>
    <property type="match status" value="1"/>
</dbReference>
<reference evidence="3" key="2">
    <citation type="submission" date="2021-04" db="EMBL/GenBank/DDBJ databases">
        <authorList>
            <person name="Zhang T."/>
            <person name="Zhang Y."/>
            <person name="Lu D."/>
            <person name="Zuo D."/>
            <person name="Du Z."/>
        </authorList>
    </citation>
    <scope>NUCLEOTIDE SEQUENCE</scope>
    <source>
        <strain evidence="3">JR1</strain>
    </source>
</reference>
<name>A0A941F481_9BACT</name>
<dbReference type="Proteomes" id="UP000679220">
    <property type="component" value="Unassembled WGS sequence"/>
</dbReference>
<protein>
    <submittedName>
        <fullName evidence="3">Family 10 glycosylhydrolase</fullName>
    </submittedName>
</protein>
<keyword evidence="1" id="KW-0732">Signal</keyword>
<gene>
    <name evidence="3" type="ORF">KDU71_08815</name>
</gene>
<keyword evidence="4" id="KW-1185">Reference proteome</keyword>
<proteinExistence type="predicted"/>
<dbReference type="InterPro" id="IPR017853">
    <property type="entry name" value="GH"/>
</dbReference>
<dbReference type="RefSeq" id="WP_212189776.1">
    <property type="nucleotide sequence ID" value="NZ_JAGTAR010000011.1"/>
</dbReference>
<dbReference type="Pfam" id="PF02638">
    <property type="entry name" value="GHL10"/>
    <property type="match status" value="1"/>
</dbReference>
<organism evidence="3 4">
    <name type="scientific">Carboxylicivirga sediminis</name>
    <dbReference type="NCBI Taxonomy" id="2006564"/>
    <lineage>
        <taxon>Bacteria</taxon>
        <taxon>Pseudomonadati</taxon>
        <taxon>Bacteroidota</taxon>
        <taxon>Bacteroidia</taxon>
        <taxon>Marinilabiliales</taxon>
        <taxon>Marinilabiliaceae</taxon>
        <taxon>Carboxylicivirga</taxon>
    </lineage>
</organism>
<evidence type="ECO:0000313" key="4">
    <source>
        <dbReference type="Proteomes" id="UP000679220"/>
    </source>
</evidence>
<dbReference type="SUPFAM" id="SSF51445">
    <property type="entry name" value="(Trans)glycosidases"/>
    <property type="match status" value="1"/>
</dbReference>